<dbReference type="EMBL" id="LTDL01000014">
    <property type="protein sequence ID" value="OAG31608.1"/>
    <property type="molecule type" value="Genomic_DNA"/>
</dbReference>
<dbReference type="InterPro" id="IPR023578">
    <property type="entry name" value="Ras_GEF_dom_sf"/>
</dbReference>
<gene>
    <name evidence="3" type="ORF">NEDG_00083</name>
</gene>
<dbReference type="SUPFAM" id="SSF48366">
    <property type="entry name" value="Ras GEF"/>
    <property type="match status" value="1"/>
</dbReference>
<dbReference type="AlphaFoldDB" id="A0A177EIA1"/>
<name>A0A177EIA1_9MICR</name>
<evidence type="ECO:0000313" key="4">
    <source>
        <dbReference type="Proteomes" id="UP000185944"/>
    </source>
</evidence>
<keyword evidence="4" id="KW-1185">Reference proteome</keyword>
<feature type="region of interest" description="Disordered" evidence="1">
    <location>
        <begin position="1"/>
        <end position="30"/>
    </location>
</feature>
<comment type="caution">
    <text evidence="3">The sequence shown here is derived from an EMBL/GenBank/DDBJ whole genome shotgun (WGS) entry which is preliminary data.</text>
</comment>
<evidence type="ECO:0000259" key="2">
    <source>
        <dbReference type="Pfam" id="PF00617"/>
    </source>
</evidence>
<dbReference type="RefSeq" id="XP_067545209.1">
    <property type="nucleotide sequence ID" value="XM_067687501.1"/>
</dbReference>
<evidence type="ECO:0000256" key="1">
    <source>
        <dbReference type="SAM" id="MobiDB-lite"/>
    </source>
</evidence>
<proteinExistence type="predicted"/>
<dbReference type="GO" id="GO:0007264">
    <property type="term" value="P:small GTPase-mediated signal transduction"/>
    <property type="evidence" value="ECO:0007669"/>
    <property type="project" value="InterPro"/>
</dbReference>
<dbReference type="OrthoDB" id="546434at2759"/>
<organism evidence="3 4">
    <name type="scientific">Nematocida displodere</name>
    <dbReference type="NCBI Taxonomy" id="1805483"/>
    <lineage>
        <taxon>Eukaryota</taxon>
        <taxon>Fungi</taxon>
        <taxon>Fungi incertae sedis</taxon>
        <taxon>Microsporidia</taxon>
        <taxon>Nematocida</taxon>
    </lineage>
</organism>
<dbReference type="VEuPathDB" id="MicrosporidiaDB:NEDG_00083"/>
<protein>
    <recommendedName>
        <fullName evidence="2">Ras-GEF domain-containing protein</fullName>
    </recommendedName>
</protein>
<sequence length="294" mass="33002">MQSDYTKEKLRLEEKLGKSRSDKAKDPDHREISAKISEAEAMDLYQIDEGVLAREITTAEIKVLIEMPPTEILKFDPTKNFATTSPTFYGYIKYTEGLSSLVAATINSADVKHTGTTEKETVGEKGPRKASDTAQEYQRFWLKVLKELKGLSNINASHAVIAGLKRTRLSKILLEELKDAKKAIDPLTTHQAQETLQKGSAVYVRDIAQVEKYLIDASVHKEDKEAAKKFCSIIEYLQFIRKHADLEVDKKVNHKIITSALESKDQRIIALNEPPLSFSGSFLFLGHSNFTSGQ</sequence>
<feature type="domain" description="Ras-GEF" evidence="2">
    <location>
        <begin position="52"/>
        <end position="183"/>
    </location>
</feature>
<dbReference type="Gene3D" id="1.10.840.10">
    <property type="entry name" value="Ras guanine-nucleotide exchange factors catalytic domain"/>
    <property type="match status" value="1"/>
</dbReference>
<evidence type="ECO:0000313" key="3">
    <source>
        <dbReference type="EMBL" id="OAG31608.1"/>
    </source>
</evidence>
<dbReference type="Pfam" id="PF00617">
    <property type="entry name" value="RasGEF"/>
    <property type="match status" value="1"/>
</dbReference>
<dbReference type="Proteomes" id="UP000185944">
    <property type="component" value="Unassembled WGS sequence"/>
</dbReference>
<dbReference type="GeneID" id="93646433"/>
<dbReference type="GO" id="GO:0005085">
    <property type="term" value="F:guanyl-nucleotide exchange factor activity"/>
    <property type="evidence" value="ECO:0007669"/>
    <property type="project" value="InterPro"/>
</dbReference>
<accession>A0A177EIA1</accession>
<reference evidence="3 4" key="1">
    <citation type="submission" date="2016-02" db="EMBL/GenBank/DDBJ databases">
        <title>Discovery of a natural microsporidian pathogen with a broad tissue tropism in Caenorhabditis elegans.</title>
        <authorList>
            <person name="Luallen R.J."/>
            <person name="Reinke A.W."/>
            <person name="Tong L."/>
            <person name="Botts M.R."/>
            <person name="Felix M.-A."/>
            <person name="Troemel E.R."/>
        </authorList>
    </citation>
    <scope>NUCLEOTIDE SEQUENCE [LARGE SCALE GENOMIC DNA]</scope>
    <source>
        <strain evidence="3 4">JUm2807</strain>
    </source>
</reference>
<dbReference type="InterPro" id="IPR036964">
    <property type="entry name" value="RASGEF_cat_dom_sf"/>
</dbReference>
<dbReference type="InterPro" id="IPR001895">
    <property type="entry name" value="RASGEF_cat_dom"/>
</dbReference>